<evidence type="ECO:0000313" key="2">
    <source>
        <dbReference type="Proteomes" id="UP000323454"/>
    </source>
</evidence>
<dbReference type="Pfam" id="PF06821">
    <property type="entry name" value="Ser_hydrolase"/>
    <property type="match status" value="1"/>
</dbReference>
<sequence length="240" mass="26146">MTVRRSDAQAAPRRVVVAPHGSAMRGSSALRRTTWTPLPVERHRVRSSQRSPTMSGMTTLFVDGWFGPDPGDWQELWALGLPGSARVVQDDWERPERGAWMARLDEAVRQCAEPPVLVAHSLGCVTLAHWVADGARWPVRAALLATPADVETNRKPEIRGFDPIPRVAFPFPTILAASRNDSWMTPDRARSFARDWGARLVDAGEVGHLTVGEGVGRWPAGAELHAELLGDGVSALGPST</sequence>
<keyword evidence="1" id="KW-0378">Hydrolase</keyword>
<reference evidence="1 2" key="1">
    <citation type="submission" date="2019-09" db="EMBL/GenBank/DDBJ databases">
        <title>Goodfellowia gen. nov., a new genus of the Pseudonocardineae related to Actinoalloteichus, containing Goodfellowia coeruleoviolacea gen. nov., comb. nov. gen. nov., comb. nov.</title>
        <authorList>
            <person name="Labeda D."/>
        </authorList>
    </citation>
    <scope>NUCLEOTIDE SEQUENCE [LARGE SCALE GENOMIC DNA]</scope>
    <source>
        <strain evidence="1 2">AN110305</strain>
    </source>
</reference>
<comment type="caution">
    <text evidence="1">The sequence shown here is derived from an EMBL/GenBank/DDBJ whole genome shotgun (WGS) entry which is preliminary data.</text>
</comment>
<organism evidence="1 2">
    <name type="scientific">Solihabitans fulvus</name>
    <dbReference type="NCBI Taxonomy" id="1892852"/>
    <lineage>
        <taxon>Bacteria</taxon>
        <taxon>Bacillati</taxon>
        <taxon>Actinomycetota</taxon>
        <taxon>Actinomycetes</taxon>
        <taxon>Pseudonocardiales</taxon>
        <taxon>Pseudonocardiaceae</taxon>
        <taxon>Solihabitans</taxon>
    </lineage>
</organism>
<name>A0A5B2XVA0_9PSEU</name>
<proteinExistence type="predicted"/>
<protein>
    <submittedName>
        <fullName evidence="1">Alpha/beta hydrolase</fullName>
    </submittedName>
</protein>
<dbReference type="SUPFAM" id="SSF53474">
    <property type="entry name" value="alpha/beta-Hydrolases"/>
    <property type="match status" value="1"/>
</dbReference>
<dbReference type="InterPro" id="IPR029058">
    <property type="entry name" value="AB_hydrolase_fold"/>
</dbReference>
<dbReference type="Proteomes" id="UP000323454">
    <property type="component" value="Unassembled WGS sequence"/>
</dbReference>
<keyword evidence="2" id="KW-1185">Reference proteome</keyword>
<accession>A0A5B2XVA0</accession>
<reference evidence="1 2" key="2">
    <citation type="submission" date="2019-09" db="EMBL/GenBank/DDBJ databases">
        <authorList>
            <person name="Jin C."/>
        </authorList>
    </citation>
    <scope>NUCLEOTIDE SEQUENCE [LARGE SCALE GENOMIC DNA]</scope>
    <source>
        <strain evidence="1 2">AN110305</strain>
    </source>
</reference>
<dbReference type="InterPro" id="IPR010662">
    <property type="entry name" value="RBBP9/YdeN"/>
</dbReference>
<gene>
    <name evidence="1" type="ORF">F0L68_00650</name>
</gene>
<evidence type="ECO:0000313" key="1">
    <source>
        <dbReference type="EMBL" id="KAA2267075.1"/>
    </source>
</evidence>
<dbReference type="Gene3D" id="3.40.50.1820">
    <property type="entry name" value="alpha/beta hydrolase"/>
    <property type="match status" value="1"/>
</dbReference>
<dbReference type="GO" id="GO:0016787">
    <property type="term" value="F:hydrolase activity"/>
    <property type="evidence" value="ECO:0007669"/>
    <property type="project" value="UniProtKB-KW"/>
</dbReference>
<dbReference type="EMBL" id="VUOB01000001">
    <property type="protein sequence ID" value="KAA2267075.1"/>
    <property type="molecule type" value="Genomic_DNA"/>
</dbReference>
<dbReference type="OrthoDB" id="9804993at2"/>
<dbReference type="AlphaFoldDB" id="A0A5B2XVA0"/>